<dbReference type="STRING" id="10195.A0A3M7S1C9"/>
<accession>A0A3M7S1C9</accession>
<dbReference type="Proteomes" id="UP000276133">
    <property type="component" value="Unassembled WGS sequence"/>
</dbReference>
<evidence type="ECO:0000313" key="2">
    <source>
        <dbReference type="EMBL" id="RNA29458.1"/>
    </source>
</evidence>
<feature type="region of interest" description="Disordered" evidence="1">
    <location>
        <begin position="385"/>
        <end position="412"/>
    </location>
</feature>
<name>A0A3M7S1C9_BRAPC</name>
<feature type="compositionally biased region" description="Polar residues" evidence="1">
    <location>
        <begin position="386"/>
        <end position="412"/>
    </location>
</feature>
<dbReference type="EMBL" id="REGN01002222">
    <property type="protein sequence ID" value="RNA29458.1"/>
    <property type="molecule type" value="Genomic_DNA"/>
</dbReference>
<comment type="caution">
    <text evidence="2">The sequence shown here is derived from an EMBL/GenBank/DDBJ whole genome shotgun (WGS) entry which is preliminary data.</text>
</comment>
<dbReference type="AlphaFoldDB" id="A0A3M7S1C9"/>
<evidence type="ECO:0000313" key="3">
    <source>
        <dbReference type="Proteomes" id="UP000276133"/>
    </source>
</evidence>
<sequence>MTLKAIRWHIRSGLYNEARKLIEKEQTVESLMIDTERSDNADSDNLPLLVMISLIKDEENALSLSRLLIEKGYHAELSDRNGLCALNYAIALQRTKIITFLLNSFHFELHNYRDCYKNTFFHYVYATDNFQLIQQFTKIYSKYYPFGDNLFKKLVNCDGLSVQDLRDYFDHMKKRKNSRKLRLSRTNSVANLKEENVEYRLPESFKCNSNPIVICNYINHVFNSHSTIKTDLVFVANNTQYVGGAHKMTKQKLYMSNQASKEFKLNILHQIKSLNKPSGAKVSSAYLSEKMKRNKILNLRRLNHSSLSNPENSTEKYAKYSWNYTNEDEADYQYYKFENPFGAKGPSTWRTDISFLFDDYSIINSPSYRASSAMVLKMLGKDPNAINMNPENGDPSKNSEANQANTGSTNTSLAVNNLLSNSKLTGLGSNGRAGLTNSPLGERKVKSPHQQTAKLDTYLIPNSFLSAKTKK</sequence>
<proteinExistence type="predicted"/>
<evidence type="ECO:0000256" key="1">
    <source>
        <dbReference type="SAM" id="MobiDB-lite"/>
    </source>
</evidence>
<dbReference type="InterPro" id="IPR036770">
    <property type="entry name" value="Ankyrin_rpt-contain_sf"/>
</dbReference>
<feature type="region of interest" description="Disordered" evidence="1">
    <location>
        <begin position="424"/>
        <end position="452"/>
    </location>
</feature>
<dbReference type="OrthoDB" id="10415729at2759"/>
<organism evidence="2 3">
    <name type="scientific">Brachionus plicatilis</name>
    <name type="common">Marine rotifer</name>
    <name type="synonym">Brachionus muelleri</name>
    <dbReference type="NCBI Taxonomy" id="10195"/>
    <lineage>
        <taxon>Eukaryota</taxon>
        <taxon>Metazoa</taxon>
        <taxon>Spiralia</taxon>
        <taxon>Gnathifera</taxon>
        <taxon>Rotifera</taxon>
        <taxon>Eurotatoria</taxon>
        <taxon>Monogononta</taxon>
        <taxon>Pseudotrocha</taxon>
        <taxon>Ploima</taxon>
        <taxon>Brachionidae</taxon>
        <taxon>Brachionus</taxon>
    </lineage>
</organism>
<keyword evidence="3" id="KW-1185">Reference proteome</keyword>
<dbReference type="SUPFAM" id="SSF48403">
    <property type="entry name" value="Ankyrin repeat"/>
    <property type="match status" value="1"/>
</dbReference>
<protein>
    <submittedName>
        <fullName evidence="2">Uncharacterized protein</fullName>
    </submittedName>
</protein>
<gene>
    <name evidence="2" type="ORF">BpHYR1_004937</name>
</gene>
<dbReference type="Gene3D" id="1.25.40.20">
    <property type="entry name" value="Ankyrin repeat-containing domain"/>
    <property type="match status" value="1"/>
</dbReference>
<reference evidence="2 3" key="1">
    <citation type="journal article" date="2018" name="Sci. Rep.">
        <title>Genomic signatures of local adaptation to the degree of environmental predictability in rotifers.</title>
        <authorList>
            <person name="Franch-Gras L."/>
            <person name="Hahn C."/>
            <person name="Garcia-Roger E.M."/>
            <person name="Carmona M.J."/>
            <person name="Serra M."/>
            <person name="Gomez A."/>
        </authorList>
    </citation>
    <scope>NUCLEOTIDE SEQUENCE [LARGE SCALE GENOMIC DNA]</scope>
    <source>
        <strain evidence="2">HYR1</strain>
    </source>
</reference>